<dbReference type="SUPFAM" id="SSF90123">
    <property type="entry name" value="ABC transporter transmembrane region"/>
    <property type="match status" value="1"/>
</dbReference>
<evidence type="ECO:0000256" key="5">
    <source>
        <dbReference type="SAM" id="Phobius"/>
    </source>
</evidence>
<accession>A0A521AF15</accession>
<sequence>MFRLYKAIWRASSARQIILIILSIAVAALAAVPLEFQRDIINHLTSDDVSVDRMILLGAGMMVVILLSLGLKWLLGYRAGTLGEDMIRLIRQRLLVRSADLDETGETMRKGTMTTAISAEAEELGKFAGGAFSDPVVQIGTLISVIGYISSTQPGLGLIAFSMVAPQIIIVLVSQRKVNVFVAERVRILRRATDSLTAEKIDAAAHEIEAEFDKIYETRRKMFIWKLSAKFLLSVINGAGTVGVLMLGGWLVLQGRTDVGTVVAATSGLSRIQGPTAFLIAYYRQVSANRIKFELMLELFGPNPEKYRRVKE</sequence>
<evidence type="ECO:0000256" key="4">
    <source>
        <dbReference type="ARBA" id="ARBA00023136"/>
    </source>
</evidence>
<dbReference type="GO" id="GO:0005524">
    <property type="term" value="F:ATP binding"/>
    <property type="evidence" value="ECO:0007669"/>
    <property type="project" value="InterPro"/>
</dbReference>
<dbReference type="Gene3D" id="1.20.1560.10">
    <property type="entry name" value="ABC transporter type 1, transmembrane domain"/>
    <property type="match status" value="1"/>
</dbReference>
<feature type="transmembrane region" description="Helical" evidence="5">
    <location>
        <begin position="54"/>
        <end position="75"/>
    </location>
</feature>
<name>A0A521AF15_9RHOB</name>
<feature type="transmembrane region" description="Helical" evidence="5">
    <location>
        <begin position="231"/>
        <end position="253"/>
    </location>
</feature>
<dbReference type="OrthoDB" id="9760920at2"/>
<evidence type="ECO:0000313" key="8">
    <source>
        <dbReference type="Proteomes" id="UP000319555"/>
    </source>
</evidence>
<keyword evidence="8" id="KW-1185">Reference proteome</keyword>
<evidence type="ECO:0000256" key="2">
    <source>
        <dbReference type="ARBA" id="ARBA00022692"/>
    </source>
</evidence>
<dbReference type="Proteomes" id="UP000319555">
    <property type="component" value="Unassembled WGS sequence"/>
</dbReference>
<gene>
    <name evidence="7" type="ORF">SAMN06265380_10186</name>
</gene>
<keyword evidence="2 5" id="KW-0812">Transmembrane</keyword>
<reference evidence="7 8" key="1">
    <citation type="submission" date="2017-05" db="EMBL/GenBank/DDBJ databases">
        <authorList>
            <person name="Varghese N."/>
            <person name="Submissions S."/>
        </authorList>
    </citation>
    <scope>NUCLEOTIDE SEQUENCE [LARGE SCALE GENOMIC DNA]</scope>
    <source>
        <strain evidence="7 8">DSM 28009</strain>
    </source>
</reference>
<evidence type="ECO:0000313" key="7">
    <source>
        <dbReference type="EMBL" id="SMO33425.1"/>
    </source>
</evidence>
<keyword evidence="3 5" id="KW-1133">Transmembrane helix</keyword>
<protein>
    <submittedName>
        <fullName evidence="7">ABC transporter transmembrane region</fullName>
    </submittedName>
</protein>
<dbReference type="PROSITE" id="PS50929">
    <property type="entry name" value="ABC_TM1F"/>
    <property type="match status" value="1"/>
</dbReference>
<feature type="transmembrane region" description="Helical" evidence="5">
    <location>
        <begin position="259"/>
        <end position="283"/>
    </location>
</feature>
<dbReference type="RefSeq" id="WP_142632924.1">
    <property type="nucleotide sequence ID" value="NZ_FXTE01000001.1"/>
</dbReference>
<dbReference type="AlphaFoldDB" id="A0A521AF15"/>
<comment type="subcellular location">
    <subcellularLocation>
        <location evidence="1">Cell membrane</location>
        <topology evidence="1">Multi-pass membrane protein</topology>
    </subcellularLocation>
</comment>
<feature type="domain" description="ABC transmembrane type-1" evidence="6">
    <location>
        <begin position="17"/>
        <end position="288"/>
    </location>
</feature>
<evidence type="ECO:0000259" key="6">
    <source>
        <dbReference type="PROSITE" id="PS50929"/>
    </source>
</evidence>
<keyword evidence="4 5" id="KW-0472">Membrane</keyword>
<dbReference type="Pfam" id="PF00664">
    <property type="entry name" value="ABC_membrane"/>
    <property type="match status" value="1"/>
</dbReference>
<evidence type="ECO:0000256" key="1">
    <source>
        <dbReference type="ARBA" id="ARBA00004651"/>
    </source>
</evidence>
<dbReference type="EMBL" id="FXTE01000001">
    <property type="protein sequence ID" value="SMO33425.1"/>
    <property type="molecule type" value="Genomic_DNA"/>
</dbReference>
<dbReference type="GO" id="GO:0140359">
    <property type="term" value="F:ABC-type transporter activity"/>
    <property type="evidence" value="ECO:0007669"/>
    <property type="project" value="InterPro"/>
</dbReference>
<organism evidence="7 8">
    <name type="scientific">Ruegeria faecimaris</name>
    <dbReference type="NCBI Taxonomy" id="686389"/>
    <lineage>
        <taxon>Bacteria</taxon>
        <taxon>Pseudomonadati</taxon>
        <taxon>Pseudomonadota</taxon>
        <taxon>Alphaproteobacteria</taxon>
        <taxon>Rhodobacterales</taxon>
        <taxon>Roseobacteraceae</taxon>
        <taxon>Ruegeria</taxon>
    </lineage>
</organism>
<proteinExistence type="predicted"/>
<evidence type="ECO:0000256" key="3">
    <source>
        <dbReference type="ARBA" id="ARBA00022989"/>
    </source>
</evidence>
<dbReference type="InterPro" id="IPR011527">
    <property type="entry name" value="ABC1_TM_dom"/>
</dbReference>
<dbReference type="GO" id="GO:0005886">
    <property type="term" value="C:plasma membrane"/>
    <property type="evidence" value="ECO:0007669"/>
    <property type="project" value="UniProtKB-SubCell"/>
</dbReference>
<dbReference type="InterPro" id="IPR036640">
    <property type="entry name" value="ABC1_TM_sf"/>
</dbReference>